<dbReference type="NCBIfam" id="TIGR01981">
    <property type="entry name" value="sufD"/>
    <property type="match status" value="1"/>
</dbReference>
<accession>A0A514CK43</accession>
<reference evidence="4 5" key="1">
    <citation type="submission" date="2019-06" db="EMBL/GenBank/DDBJ databases">
        <title>Echinicola alkalisoli sp. nov. isolated from saline soil.</title>
        <authorList>
            <person name="Sun J.-Q."/>
            <person name="Xu L."/>
        </authorList>
    </citation>
    <scope>NUCLEOTIDE SEQUENCE [LARGE SCALE GENOMIC DNA]</scope>
    <source>
        <strain evidence="4 5">LN3S3</strain>
    </source>
</reference>
<dbReference type="InterPro" id="IPR037284">
    <property type="entry name" value="SUF_FeS_clus_asmbl_SufBD_sf"/>
</dbReference>
<dbReference type="OrthoDB" id="9768262at2"/>
<comment type="similarity">
    <text evidence="1">Belongs to the iron-sulfur cluster assembly SufBD family.</text>
</comment>
<dbReference type="PANTHER" id="PTHR43575">
    <property type="entry name" value="PROTEIN ABCI7, CHLOROPLASTIC"/>
    <property type="match status" value="1"/>
</dbReference>
<dbReference type="KEGG" id="echi:FKX85_14460"/>
<dbReference type="InterPro" id="IPR000825">
    <property type="entry name" value="SUF_FeS_clus_asmbl_SufBD_core"/>
</dbReference>
<evidence type="ECO:0000313" key="5">
    <source>
        <dbReference type="Proteomes" id="UP000316614"/>
    </source>
</evidence>
<dbReference type="EMBL" id="CP041253">
    <property type="protein sequence ID" value="QDH80176.1"/>
    <property type="molecule type" value="Genomic_DNA"/>
</dbReference>
<proteinExistence type="inferred from homology"/>
<name>A0A514CK43_9BACT</name>
<evidence type="ECO:0000259" key="3">
    <source>
        <dbReference type="Pfam" id="PF19295"/>
    </source>
</evidence>
<feature type="domain" description="SUF system FeS cluster assembly SufBD core" evidence="2">
    <location>
        <begin position="170"/>
        <end position="401"/>
    </location>
</feature>
<feature type="domain" description="SUF system FeS cluster assembly SufBD N-terminal" evidence="3">
    <location>
        <begin position="17"/>
        <end position="163"/>
    </location>
</feature>
<protein>
    <submittedName>
        <fullName evidence="4">Fe-S cluster assembly protein SufD</fullName>
    </submittedName>
</protein>
<evidence type="ECO:0000256" key="1">
    <source>
        <dbReference type="ARBA" id="ARBA00043967"/>
    </source>
</evidence>
<dbReference type="InterPro" id="IPR011542">
    <property type="entry name" value="SUF_FeS_clus_asmbl_SufD"/>
</dbReference>
<dbReference type="RefSeq" id="WP_141615413.1">
    <property type="nucleotide sequence ID" value="NZ_CP041253.1"/>
</dbReference>
<dbReference type="Pfam" id="PF19295">
    <property type="entry name" value="SufBD_N"/>
    <property type="match status" value="1"/>
</dbReference>
<evidence type="ECO:0000313" key="4">
    <source>
        <dbReference type="EMBL" id="QDH80176.1"/>
    </source>
</evidence>
<gene>
    <name evidence="4" type="primary">sufD</name>
    <name evidence="4" type="ORF">FKX85_14460</name>
</gene>
<dbReference type="InterPro" id="IPR045595">
    <property type="entry name" value="SufBD_N"/>
</dbReference>
<dbReference type="InterPro" id="IPR055346">
    <property type="entry name" value="Fe-S_cluster_assembly_SufBD"/>
</dbReference>
<dbReference type="GO" id="GO:0016226">
    <property type="term" value="P:iron-sulfur cluster assembly"/>
    <property type="evidence" value="ECO:0007669"/>
    <property type="project" value="InterPro"/>
</dbReference>
<dbReference type="SUPFAM" id="SSF101960">
    <property type="entry name" value="Stabilizer of iron transporter SufD"/>
    <property type="match status" value="1"/>
</dbReference>
<dbReference type="PANTHER" id="PTHR43575:SF1">
    <property type="entry name" value="PROTEIN ABCI7, CHLOROPLASTIC"/>
    <property type="match status" value="1"/>
</dbReference>
<keyword evidence="5" id="KW-1185">Reference proteome</keyword>
<dbReference type="Proteomes" id="UP000316614">
    <property type="component" value="Chromosome"/>
</dbReference>
<sequence>MTTIAKNKLTDSFLDIARNASVGILPTLKQTAADILEKEGLPAPKAEEYKFTPISKKLENGISNLQVASKFSLTAEQVKAALIPELEADILVFNNGHFDATLSTFTEENYTISAFQDLDADASSKIGTIAKPEKEPFNALNTVLFEDGLHIHIAKNKVVEKPILLLHFCQANDGQVIAPRVFIQGEANAEATFIERIISVDDDPYFLNSLTEVKVNENAHLYFNKIQNESEAAIEVNNFEADIHRDATLSTVTLSLKGDLIRNNLTLNLRDSGCEGNMYGLYLLNGNTHVDNHTNVDHTMPHAESNELYKGVLADKSRGVFNGKIFVRQDAQKTNAFQQNNNILLSEDAIINTKPQLEIWADDVKCSHGCTTGQLDDEALFYLQARGIGKVEAKNLLLYAFAGEILDHIKIEPLREFCIALVQERLGNL</sequence>
<organism evidence="4 5">
    <name type="scientific">Echinicola soli</name>
    <dbReference type="NCBI Taxonomy" id="2591634"/>
    <lineage>
        <taxon>Bacteria</taxon>
        <taxon>Pseudomonadati</taxon>
        <taxon>Bacteroidota</taxon>
        <taxon>Cytophagia</taxon>
        <taxon>Cytophagales</taxon>
        <taxon>Cyclobacteriaceae</taxon>
        <taxon>Echinicola</taxon>
    </lineage>
</organism>
<evidence type="ECO:0000259" key="2">
    <source>
        <dbReference type="Pfam" id="PF01458"/>
    </source>
</evidence>
<dbReference type="AlphaFoldDB" id="A0A514CK43"/>
<dbReference type="Pfam" id="PF01458">
    <property type="entry name" value="SUFBD_core"/>
    <property type="match status" value="1"/>
</dbReference>